<keyword evidence="2" id="KW-1185">Reference proteome</keyword>
<evidence type="ECO:0000313" key="1">
    <source>
        <dbReference type="EMBL" id="GCB36429.1"/>
    </source>
</evidence>
<comment type="caution">
    <text evidence="1">The sequence shown here is derived from an EMBL/GenBank/DDBJ whole genome shotgun (WGS) entry which is preliminary data.</text>
</comment>
<accession>A0A401LY20</accession>
<proteinExistence type="predicted"/>
<evidence type="ECO:0000313" key="2">
    <source>
        <dbReference type="Proteomes" id="UP000288079"/>
    </source>
</evidence>
<sequence>MQDVPDEMDRQFTGKLNNNKKMKKTILSMLFLLAGIGCFAQKFGIIIGVTDGHLGKYSGYAYMSTGTANNSSYPETRWTPGVGFNLGYQFGFDLSNRFWIDASILGKAVQGKAESFDLNGNNVVPWSDKAWIWGLALNGSINYRICSGLYAGIGIEPTGYFKTDKLKENLEGRVFDFPIVLTLGYEFKNGMKLSASYKHGFKPLYDNAFASNTKNNKEFGISLYVPMFK</sequence>
<dbReference type="EMBL" id="BHWB01000011">
    <property type="protein sequence ID" value="GCB36429.1"/>
    <property type="molecule type" value="Genomic_DNA"/>
</dbReference>
<dbReference type="Proteomes" id="UP000288079">
    <property type="component" value="Unassembled WGS sequence"/>
</dbReference>
<dbReference type="AlphaFoldDB" id="A0A401LY20"/>
<protein>
    <recommendedName>
        <fullName evidence="3">Outer membrane protein beta-barrel domain-containing protein</fullName>
    </recommendedName>
</protein>
<gene>
    <name evidence="1" type="ORF">KGMB02408_33740</name>
</gene>
<organism evidence="1 2">
    <name type="scientific">Bacteroides faecalis</name>
    <dbReference type="NCBI Taxonomy" id="2447885"/>
    <lineage>
        <taxon>Bacteria</taxon>
        <taxon>Pseudomonadati</taxon>
        <taxon>Bacteroidota</taxon>
        <taxon>Bacteroidia</taxon>
        <taxon>Bacteroidales</taxon>
        <taxon>Bacteroidaceae</taxon>
        <taxon>Bacteroides</taxon>
    </lineage>
</organism>
<evidence type="ECO:0008006" key="3">
    <source>
        <dbReference type="Google" id="ProtNLM"/>
    </source>
</evidence>
<name>A0A401LY20_9BACE</name>
<reference evidence="1 2" key="1">
    <citation type="submission" date="2018-10" db="EMBL/GenBank/DDBJ databases">
        <title>Draft Genome Sequence of Bacteroides sp. KCTC 15687.</title>
        <authorList>
            <person name="Yu S.Y."/>
            <person name="Kim J.S."/>
            <person name="Oh B.S."/>
            <person name="Park S.H."/>
            <person name="Kang S.W."/>
            <person name="Park J.E."/>
            <person name="Choi S.H."/>
            <person name="Han K.I."/>
            <person name="Lee K.C."/>
            <person name="Eom M.K."/>
            <person name="Suh M.K."/>
            <person name="Lee D.H."/>
            <person name="Yoon H."/>
            <person name="Kim B."/>
            <person name="Yang S.J."/>
            <person name="Lee J.S."/>
            <person name="Lee J.H."/>
        </authorList>
    </citation>
    <scope>NUCLEOTIDE SEQUENCE [LARGE SCALE GENOMIC DNA]</scope>
    <source>
        <strain evidence="1 2">KCTC 15687</strain>
    </source>
</reference>